<evidence type="ECO:0000313" key="2">
    <source>
        <dbReference type="Proteomes" id="UP001138921"/>
    </source>
</evidence>
<dbReference type="EMBL" id="JAFLWW010000001">
    <property type="protein sequence ID" value="MBT1154358.1"/>
    <property type="molecule type" value="Genomic_DNA"/>
</dbReference>
<reference evidence="1" key="1">
    <citation type="journal article" date="2021" name="Microorganisms">
        <title>Phylogenomic Reconstruction and Metabolic Potential of the Genus Aminobacter.</title>
        <authorList>
            <person name="Artuso I."/>
            <person name="Turrini P."/>
            <person name="Pirolo M."/>
            <person name="Lugli G.A."/>
            <person name="Ventura M."/>
            <person name="Visca P."/>
        </authorList>
    </citation>
    <scope>NUCLEOTIDE SEQUENCE</scope>
    <source>
        <strain evidence="1">LMG 26462</strain>
    </source>
</reference>
<accession>A0A9X1A6U9</accession>
<reference evidence="1" key="2">
    <citation type="submission" date="2021-03" db="EMBL/GenBank/DDBJ databases">
        <authorList>
            <person name="Artuso I."/>
            <person name="Turrini P."/>
            <person name="Pirolo M."/>
            <person name="Lugli G.A."/>
            <person name="Ventura M."/>
            <person name="Visca P."/>
        </authorList>
    </citation>
    <scope>NUCLEOTIDE SEQUENCE</scope>
    <source>
        <strain evidence="1">LMG 26462</strain>
    </source>
</reference>
<protein>
    <submittedName>
        <fullName evidence="1">Uncharacterized protein</fullName>
    </submittedName>
</protein>
<dbReference type="Proteomes" id="UP001138921">
    <property type="component" value="Unassembled WGS sequence"/>
</dbReference>
<dbReference type="AlphaFoldDB" id="A0A9X1A6U9"/>
<sequence length="154" mass="17613">MKRLGVKDEPYPDTAGRCTVLENKRSGEITVLVTISEKASERSAVEVIGLLVHEGTHVWQQIKRDIGEDNPSPEFEAYSMQAITQGRSKPIRKREDHSMATGDVRTVSFTWLSVILKAEPEFYAKRKDERLYEWSNGREFRGDPRRVGTAYPDE</sequence>
<organism evidence="1 2">
    <name type="scientific">Aminobacter anthyllidis</name>
    <dbReference type="NCBI Taxonomy" id="1035067"/>
    <lineage>
        <taxon>Bacteria</taxon>
        <taxon>Pseudomonadati</taxon>
        <taxon>Pseudomonadota</taxon>
        <taxon>Alphaproteobacteria</taxon>
        <taxon>Hyphomicrobiales</taxon>
        <taxon>Phyllobacteriaceae</taxon>
        <taxon>Aminobacter</taxon>
    </lineage>
</organism>
<comment type="caution">
    <text evidence="1">The sequence shown here is derived from an EMBL/GenBank/DDBJ whole genome shotgun (WGS) entry which is preliminary data.</text>
</comment>
<name>A0A9X1A6U9_9HYPH</name>
<dbReference type="RefSeq" id="WP_214385505.1">
    <property type="nucleotide sequence ID" value="NZ_JAFLWW010000001.1"/>
</dbReference>
<gene>
    <name evidence="1" type="ORF">J1C56_02005</name>
</gene>
<evidence type="ECO:0000313" key="1">
    <source>
        <dbReference type="EMBL" id="MBT1154358.1"/>
    </source>
</evidence>
<keyword evidence="2" id="KW-1185">Reference proteome</keyword>
<proteinExistence type="predicted"/>